<sequence>MMSAKRKKSMRGKSRKIPVEVEMTPETKCGFCTNTKCCTYISQEIDAPRSKEDFDFLLWQISHRDIRVYKDEGSWYLLVDNACTHILPDGRCGIYDDRPQICRDYSNDYCEFDAPAEEGFELYFDGYKSLLKYCKKRFKRWGQRPY</sequence>
<evidence type="ECO:0000313" key="1">
    <source>
        <dbReference type="EMBL" id="TCK19398.1"/>
    </source>
</evidence>
<evidence type="ECO:0000313" key="2">
    <source>
        <dbReference type="Proteomes" id="UP000295707"/>
    </source>
</evidence>
<dbReference type="AlphaFoldDB" id="A0A4R1HD33"/>
<dbReference type="Proteomes" id="UP000295707">
    <property type="component" value="Unassembled WGS sequence"/>
</dbReference>
<organism evidence="1 2">
    <name type="scientific">Thiogranum longum</name>
    <dbReference type="NCBI Taxonomy" id="1537524"/>
    <lineage>
        <taxon>Bacteria</taxon>
        <taxon>Pseudomonadati</taxon>
        <taxon>Pseudomonadota</taxon>
        <taxon>Gammaproteobacteria</taxon>
        <taxon>Chromatiales</taxon>
        <taxon>Ectothiorhodospiraceae</taxon>
        <taxon>Thiogranum</taxon>
    </lineage>
</organism>
<dbReference type="InterPro" id="IPR005358">
    <property type="entry name" value="Puta_zinc/iron-chelating_dom"/>
</dbReference>
<proteinExistence type="predicted"/>
<protein>
    <submittedName>
        <fullName evidence="1">Uncharacterized protein</fullName>
    </submittedName>
</protein>
<dbReference type="EMBL" id="SMFX01000001">
    <property type="protein sequence ID" value="TCK19398.1"/>
    <property type="molecule type" value="Genomic_DNA"/>
</dbReference>
<dbReference type="Pfam" id="PF03692">
    <property type="entry name" value="CxxCxxCC"/>
    <property type="match status" value="1"/>
</dbReference>
<gene>
    <name evidence="1" type="ORF">DFR30_2709</name>
</gene>
<comment type="caution">
    <text evidence="1">The sequence shown here is derived from an EMBL/GenBank/DDBJ whole genome shotgun (WGS) entry which is preliminary data.</text>
</comment>
<keyword evidence="2" id="KW-1185">Reference proteome</keyword>
<reference evidence="1 2" key="1">
    <citation type="submission" date="2019-03" db="EMBL/GenBank/DDBJ databases">
        <title>Genomic Encyclopedia of Type Strains, Phase IV (KMG-IV): sequencing the most valuable type-strain genomes for metagenomic binning, comparative biology and taxonomic classification.</title>
        <authorList>
            <person name="Goeker M."/>
        </authorList>
    </citation>
    <scope>NUCLEOTIDE SEQUENCE [LARGE SCALE GENOMIC DNA]</scope>
    <source>
        <strain evidence="1 2">DSM 19610</strain>
    </source>
</reference>
<accession>A0A4R1HD33</accession>
<name>A0A4R1HD33_9GAMM</name>